<dbReference type="Proteomes" id="UP000037751">
    <property type="component" value="Unassembled WGS sequence"/>
</dbReference>
<evidence type="ECO:0000313" key="4">
    <source>
        <dbReference type="Proteomes" id="UP000037751"/>
    </source>
</evidence>
<dbReference type="VEuPathDB" id="FungiDB:Malapachy_3165"/>
<comment type="similarity">
    <text evidence="1">Belongs to the SPC24 family.</text>
</comment>
<dbReference type="GO" id="GO:0000776">
    <property type="term" value="C:kinetochore"/>
    <property type="evidence" value="ECO:0007669"/>
    <property type="project" value="UniProtKB-KW"/>
</dbReference>
<dbReference type="Pfam" id="PF08286">
    <property type="entry name" value="Spc24"/>
    <property type="match status" value="1"/>
</dbReference>
<comment type="subunit">
    <text evidence="1">Component of the NDC80 complex.</text>
</comment>
<dbReference type="InterPro" id="IPR013252">
    <property type="entry name" value="Ndc80_Spc24"/>
</dbReference>
<keyword evidence="1" id="KW-0158">Chromosome</keyword>
<dbReference type="GO" id="GO:0051301">
    <property type="term" value="P:cell division"/>
    <property type="evidence" value="ECO:0007669"/>
    <property type="project" value="UniProtKB-UniRule"/>
</dbReference>
<protein>
    <recommendedName>
        <fullName evidence="1">Kinetochore protein Spc24</fullName>
    </recommendedName>
</protein>
<keyword evidence="1" id="KW-0137">Centromere</keyword>
<comment type="subcellular location">
    <subcellularLocation>
        <location evidence="1">Nucleus</location>
    </subcellularLocation>
    <subcellularLocation>
        <location evidence="1">Chromosome</location>
        <location evidence="1">Centromere</location>
        <location evidence="1">Kinetochore</location>
    </subcellularLocation>
</comment>
<keyword evidence="1" id="KW-0539">Nucleus</keyword>
<keyword evidence="2" id="KW-0175">Coiled coil</keyword>
<keyword evidence="1" id="KW-0131">Cell cycle</keyword>
<dbReference type="AlphaFoldDB" id="A0A0N0RSQ9"/>
<evidence type="ECO:0000313" key="3">
    <source>
        <dbReference type="EMBL" id="KOS16345.1"/>
    </source>
</evidence>
<proteinExistence type="inferred from homology"/>
<dbReference type="GO" id="GO:0005634">
    <property type="term" value="C:nucleus"/>
    <property type="evidence" value="ECO:0007669"/>
    <property type="project" value="UniProtKB-SubCell"/>
</dbReference>
<sequence length="120" mass="13911">MKDMEDQKFDLAKKINEQESMLSSLESEIDELRRESDVLESWDIEEEVGMDRNALSLQLFRGMGFVPYQESTEPDAAITSLIVRSLRRNVATSFDINQDELMKSTKLRYELAKKLWTAAD</sequence>
<evidence type="ECO:0000256" key="1">
    <source>
        <dbReference type="RuleBase" id="RU368011"/>
    </source>
</evidence>
<evidence type="ECO:0000256" key="2">
    <source>
        <dbReference type="SAM" id="Coils"/>
    </source>
</evidence>
<keyword evidence="1" id="KW-0132">Cell division</keyword>
<comment type="function">
    <text evidence="1">Acts as a component of the essential kinetochore-associated NDC80 complex, which is required for chromosome segregation and spindle checkpoint activity.</text>
</comment>
<keyword evidence="1" id="KW-0498">Mitosis</keyword>
<gene>
    <name evidence="3" type="ORF">Malapachy_3165</name>
</gene>
<dbReference type="STRING" id="77020.A0A0N0RSQ9"/>
<reference evidence="3 4" key="1">
    <citation type="submission" date="2015-07" db="EMBL/GenBank/DDBJ databases">
        <title>Draft Genome Sequence of Malassezia furfur CBS1878 and Malassezia pachydermatis CBS1879.</title>
        <authorList>
            <person name="Triana S."/>
            <person name="Ohm R."/>
            <person name="Gonzalez A."/>
            <person name="DeCock H."/>
            <person name="Restrepo S."/>
            <person name="Celis A."/>
        </authorList>
    </citation>
    <scope>NUCLEOTIDE SEQUENCE [LARGE SCALE GENOMIC DNA]</scope>
    <source>
        <strain evidence="3 4">CBS 1879</strain>
    </source>
</reference>
<name>A0A0N0RSQ9_9BASI</name>
<dbReference type="GeneID" id="28729519"/>
<dbReference type="EMBL" id="LGAV01000001">
    <property type="protein sequence ID" value="KOS16345.1"/>
    <property type="molecule type" value="Genomic_DNA"/>
</dbReference>
<organism evidence="3 4">
    <name type="scientific">Malassezia pachydermatis</name>
    <dbReference type="NCBI Taxonomy" id="77020"/>
    <lineage>
        <taxon>Eukaryota</taxon>
        <taxon>Fungi</taxon>
        <taxon>Dikarya</taxon>
        <taxon>Basidiomycota</taxon>
        <taxon>Ustilaginomycotina</taxon>
        <taxon>Malasseziomycetes</taxon>
        <taxon>Malasseziales</taxon>
        <taxon>Malasseziaceae</taxon>
        <taxon>Malassezia</taxon>
    </lineage>
</organism>
<dbReference type="OrthoDB" id="3344830at2759"/>
<dbReference type="RefSeq" id="XP_017993977.1">
    <property type="nucleotide sequence ID" value="XM_018137643.1"/>
</dbReference>
<accession>A0A0N0RSQ9</accession>
<comment type="caution">
    <text evidence="3">The sequence shown here is derived from an EMBL/GenBank/DDBJ whole genome shotgun (WGS) entry which is preliminary data.</text>
</comment>
<keyword evidence="4" id="KW-1185">Reference proteome</keyword>
<feature type="coiled-coil region" evidence="2">
    <location>
        <begin position="1"/>
        <end position="42"/>
    </location>
</feature>
<keyword evidence="1" id="KW-0995">Kinetochore</keyword>